<sequence length="124" mass="13686">MPTAQPDKPPTILLQAAIQGKRMNGKVTAFLDAKYKETPNPSVDQGSNYAKHLNIERQKVMTWFSRKRKREKNSVVKAAPDAVAAPLPIPCRAPATSPHVPAQVSSEAQTYINPTALRDTDMDY</sequence>
<comment type="caution">
    <text evidence="5">The sequence shown here is derived from an EMBL/GenBank/DDBJ whole genome shotgun (WGS) entry which is preliminary data.</text>
</comment>
<dbReference type="SMART" id="SM00389">
    <property type="entry name" value="HOX"/>
    <property type="match status" value="1"/>
</dbReference>
<dbReference type="GO" id="GO:0003677">
    <property type="term" value="F:DNA binding"/>
    <property type="evidence" value="ECO:0007669"/>
    <property type="project" value="UniProtKB-UniRule"/>
</dbReference>
<feature type="compositionally biased region" description="Polar residues" evidence="3">
    <location>
        <begin position="103"/>
        <end position="113"/>
    </location>
</feature>
<feature type="domain" description="Homeobox" evidence="4">
    <location>
        <begin position="31"/>
        <end position="74"/>
    </location>
</feature>
<dbReference type="PROSITE" id="PS50071">
    <property type="entry name" value="HOMEOBOX_2"/>
    <property type="match status" value="1"/>
</dbReference>
<dbReference type="GO" id="GO:0005634">
    <property type="term" value="C:nucleus"/>
    <property type="evidence" value="ECO:0007669"/>
    <property type="project" value="UniProtKB-SubCell"/>
</dbReference>
<evidence type="ECO:0000256" key="1">
    <source>
        <dbReference type="PROSITE-ProRule" id="PRU00108"/>
    </source>
</evidence>
<evidence type="ECO:0000259" key="4">
    <source>
        <dbReference type="PROSITE" id="PS50071"/>
    </source>
</evidence>
<dbReference type="Proteomes" id="UP001190700">
    <property type="component" value="Unassembled WGS sequence"/>
</dbReference>
<dbReference type="CDD" id="cd00086">
    <property type="entry name" value="homeodomain"/>
    <property type="match status" value="1"/>
</dbReference>
<protein>
    <recommendedName>
        <fullName evidence="4">Homeobox domain-containing protein</fullName>
    </recommendedName>
</protein>
<proteinExistence type="predicted"/>
<reference evidence="5 6" key="1">
    <citation type="journal article" date="2015" name="Genome Biol. Evol.">
        <title>Comparative Genomics of a Bacterivorous Green Alga Reveals Evolutionary Causalities and Consequences of Phago-Mixotrophic Mode of Nutrition.</title>
        <authorList>
            <person name="Burns J.A."/>
            <person name="Paasch A."/>
            <person name="Narechania A."/>
            <person name="Kim E."/>
        </authorList>
    </citation>
    <scope>NUCLEOTIDE SEQUENCE [LARGE SCALE GENOMIC DNA]</scope>
    <source>
        <strain evidence="5 6">PLY_AMNH</strain>
    </source>
</reference>
<keyword evidence="1 2" id="KW-0539">Nucleus</keyword>
<feature type="DNA-binding region" description="Homeobox" evidence="1">
    <location>
        <begin position="33"/>
        <end position="75"/>
    </location>
</feature>
<organism evidence="5 6">
    <name type="scientific">Cymbomonas tetramitiformis</name>
    <dbReference type="NCBI Taxonomy" id="36881"/>
    <lineage>
        <taxon>Eukaryota</taxon>
        <taxon>Viridiplantae</taxon>
        <taxon>Chlorophyta</taxon>
        <taxon>Pyramimonadophyceae</taxon>
        <taxon>Pyramimonadales</taxon>
        <taxon>Pyramimonadaceae</taxon>
        <taxon>Cymbomonas</taxon>
    </lineage>
</organism>
<feature type="region of interest" description="Disordered" evidence="3">
    <location>
        <begin position="93"/>
        <end position="124"/>
    </location>
</feature>
<dbReference type="Pfam" id="PF00046">
    <property type="entry name" value="Homeodomain"/>
    <property type="match status" value="1"/>
</dbReference>
<evidence type="ECO:0000256" key="3">
    <source>
        <dbReference type="SAM" id="MobiDB-lite"/>
    </source>
</evidence>
<name>A0AAE0BU53_9CHLO</name>
<keyword evidence="1 2" id="KW-0238">DNA-binding</keyword>
<accession>A0AAE0BU53</accession>
<dbReference type="Gene3D" id="1.10.10.60">
    <property type="entry name" value="Homeodomain-like"/>
    <property type="match status" value="1"/>
</dbReference>
<dbReference type="AlphaFoldDB" id="A0AAE0BU53"/>
<dbReference type="EMBL" id="LGRX02033105">
    <property type="protein sequence ID" value="KAK3242893.1"/>
    <property type="molecule type" value="Genomic_DNA"/>
</dbReference>
<gene>
    <name evidence="5" type="ORF">CYMTET_47430</name>
</gene>
<dbReference type="InterPro" id="IPR009057">
    <property type="entry name" value="Homeodomain-like_sf"/>
</dbReference>
<evidence type="ECO:0000313" key="5">
    <source>
        <dbReference type="EMBL" id="KAK3242893.1"/>
    </source>
</evidence>
<keyword evidence="6" id="KW-1185">Reference proteome</keyword>
<dbReference type="SUPFAM" id="SSF46689">
    <property type="entry name" value="Homeodomain-like"/>
    <property type="match status" value="1"/>
</dbReference>
<dbReference type="InterPro" id="IPR001356">
    <property type="entry name" value="HD"/>
</dbReference>
<keyword evidence="1 2" id="KW-0371">Homeobox</keyword>
<comment type="subcellular location">
    <subcellularLocation>
        <location evidence="1 2">Nucleus</location>
    </subcellularLocation>
</comment>
<evidence type="ECO:0000256" key="2">
    <source>
        <dbReference type="RuleBase" id="RU000682"/>
    </source>
</evidence>
<evidence type="ECO:0000313" key="6">
    <source>
        <dbReference type="Proteomes" id="UP001190700"/>
    </source>
</evidence>